<dbReference type="AlphaFoldDB" id="A0A4V4LTX6"/>
<dbReference type="InterPro" id="IPR029058">
    <property type="entry name" value="AB_hydrolase_fold"/>
</dbReference>
<organism evidence="2 3">
    <name type="scientific">Wallemia hederae</name>
    <dbReference type="NCBI Taxonomy" id="1540922"/>
    <lineage>
        <taxon>Eukaryota</taxon>
        <taxon>Fungi</taxon>
        <taxon>Dikarya</taxon>
        <taxon>Basidiomycota</taxon>
        <taxon>Wallemiomycotina</taxon>
        <taxon>Wallemiomycetes</taxon>
        <taxon>Wallemiales</taxon>
        <taxon>Wallemiaceae</taxon>
        <taxon>Wallemia</taxon>
    </lineage>
</organism>
<protein>
    <recommendedName>
        <fullName evidence="1">Serine aminopeptidase S33 domain-containing protein</fullName>
    </recommendedName>
</protein>
<proteinExistence type="predicted"/>
<dbReference type="PANTHER" id="PTHR12277:SF64">
    <property type="entry name" value="SUPERFAMILY HYDROLASE, PUTATIVE (AFU_ORTHOLOGUE AFUA_3G01760)-RELATED"/>
    <property type="match status" value="1"/>
</dbReference>
<reference evidence="2 3" key="1">
    <citation type="submission" date="2019-03" db="EMBL/GenBank/DDBJ databases">
        <title>Sequencing 23 genomes of Wallemia ichthyophaga.</title>
        <authorList>
            <person name="Gostincar C."/>
        </authorList>
    </citation>
    <scope>NUCLEOTIDE SEQUENCE [LARGE SCALE GENOMIC DNA]</scope>
    <source>
        <strain evidence="2 3">EXF-5753</strain>
    </source>
</reference>
<feature type="domain" description="Serine aminopeptidase S33" evidence="1">
    <location>
        <begin position="144"/>
        <end position="208"/>
    </location>
</feature>
<dbReference type="GO" id="GO:0008474">
    <property type="term" value="F:palmitoyl-(protein) hydrolase activity"/>
    <property type="evidence" value="ECO:0007669"/>
    <property type="project" value="TreeGrafter"/>
</dbReference>
<sequence length="310" mass="34733">MALTTTTLLTTAIALPVSLWTFKCAMLVAFQRKIIYMGYSPMGARSEELSAADQRVLDVEVISTQVSDRVRLDGITARRKDISSHASSTHSPILFYLQGNAGNPLSRLPVFEKLLGHRNGVKDLQVIAYAPSSYWTSTRRRPTQKNLLEDYTKALQHTRESHTHSPIFVYGHSLGGAIAVLLAASDTRKPTHTHLILENAFASIPAMVKAYFVSPKTPYYHLHKLAFDKWDALDASKHVDNETLVLVSENDELVPRSHGEALHNALPHSRLKVIQGALHENAYTKQDWAKTVHAFIEERLTEHARESKTH</sequence>
<dbReference type="SUPFAM" id="SSF53474">
    <property type="entry name" value="alpha/beta-Hydrolases"/>
    <property type="match status" value="1"/>
</dbReference>
<keyword evidence="3" id="KW-1185">Reference proteome</keyword>
<accession>A0A4V4LTX6</accession>
<dbReference type="Pfam" id="PF12146">
    <property type="entry name" value="Hydrolase_4"/>
    <property type="match status" value="1"/>
</dbReference>
<name>A0A4V4LTX6_9BASI</name>
<dbReference type="Gene3D" id="3.40.50.1820">
    <property type="entry name" value="alpha/beta hydrolase"/>
    <property type="match status" value="1"/>
</dbReference>
<dbReference type="GO" id="GO:0016020">
    <property type="term" value="C:membrane"/>
    <property type="evidence" value="ECO:0007669"/>
    <property type="project" value="TreeGrafter"/>
</dbReference>
<dbReference type="PANTHER" id="PTHR12277">
    <property type="entry name" value="ALPHA/BETA HYDROLASE DOMAIN-CONTAINING PROTEIN"/>
    <property type="match status" value="1"/>
</dbReference>
<dbReference type="EMBL" id="SPNW01000009">
    <property type="protein sequence ID" value="TIA91973.1"/>
    <property type="molecule type" value="Genomic_DNA"/>
</dbReference>
<comment type="caution">
    <text evidence="2">The sequence shown here is derived from an EMBL/GenBank/DDBJ whole genome shotgun (WGS) entry which is preliminary data.</text>
</comment>
<dbReference type="Proteomes" id="UP000310189">
    <property type="component" value="Unassembled WGS sequence"/>
</dbReference>
<dbReference type="InterPro" id="IPR022742">
    <property type="entry name" value="Hydrolase_4"/>
</dbReference>
<evidence type="ECO:0000259" key="1">
    <source>
        <dbReference type="Pfam" id="PF12146"/>
    </source>
</evidence>
<evidence type="ECO:0000313" key="2">
    <source>
        <dbReference type="EMBL" id="TIA91973.1"/>
    </source>
</evidence>
<evidence type="ECO:0000313" key="3">
    <source>
        <dbReference type="Proteomes" id="UP000310189"/>
    </source>
</evidence>
<gene>
    <name evidence="2" type="ORF">E3P99_00808</name>
</gene>
<dbReference type="OrthoDB" id="10249433at2759"/>